<sequence length="609" mass="68337">MAILRLPLWFKYVTLVLLLTAGLSYVAGEAIRSFEKRYLEQQLDNQIKSHFSALATTFSGDVIAQKSGFLNEKLEQLAVHYPDLCYVSILNNNGLEVGQWGDRPHDDNPMALNFTNNVQHNSSPVGSMRISLSKKQMLQEINMHVEKMRMYTAATLLSLAGLIYLLSQILIISPISRINQRLLSLAHEDIKLSKGQDELSRLDNSVYLLARYMKRQEDREIELDQAREAAVSANIAKSQFIATMSHEIRTPMNAIMGALDILKEEKLPDHCETLTEMADDAATLLLSQLNDILDYSKIDVGALKLEETEFDISELGKSVLALFETTAKEKGITLTFDDELNHRFLASTDKGKLSQVLTNLVGNALKFTKEGEVELVMSHAFPKGVFIQVRDSGIGIEEAYQSIIFEPFTQKDATFSRKYGGVGMGLAISSKLVELLGGKMSLSSKVDVGSEFTIHLPCQMHYPEESTTEHEARQSYRPLRETRILLVEDNPANQLVARTMLERSGFNVVTANNGREAIEAISKEQYEMVLMDLQMPEMDGFEACEVIRTLNEHGRTLPILAMTANVSDQDKEKCKRVGMDDFLAKPVSKKRMIDVISNWSGRKHLAFDA</sequence>
<keyword evidence="8" id="KW-1133">Transmembrane helix</keyword>
<dbReference type="InterPro" id="IPR011006">
    <property type="entry name" value="CheY-like_superfamily"/>
</dbReference>
<reference evidence="11 12" key="1">
    <citation type="submission" date="2016-10" db="EMBL/GenBank/DDBJ databases">
        <authorList>
            <person name="de Groot N.N."/>
        </authorList>
    </citation>
    <scope>NUCLEOTIDE SEQUENCE [LARGE SCALE GENOMIC DNA]</scope>
    <source>
        <strain evidence="11 12">DSM 15893</strain>
    </source>
</reference>
<dbReference type="GO" id="GO:0000155">
    <property type="term" value="F:phosphorelay sensor kinase activity"/>
    <property type="evidence" value="ECO:0007669"/>
    <property type="project" value="InterPro"/>
</dbReference>
<dbReference type="FunFam" id="3.30.565.10:FF:000010">
    <property type="entry name" value="Sensor histidine kinase RcsC"/>
    <property type="match status" value="1"/>
</dbReference>
<evidence type="ECO:0000256" key="6">
    <source>
        <dbReference type="ARBA" id="ARBA00023012"/>
    </source>
</evidence>
<name>A0A1I5X5U0_9GAMM</name>
<proteinExistence type="predicted"/>
<dbReference type="Gene3D" id="3.30.565.10">
    <property type="entry name" value="Histidine kinase-like ATPase, C-terminal domain"/>
    <property type="match status" value="1"/>
</dbReference>
<dbReference type="PRINTS" id="PR00344">
    <property type="entry name" value="BCTRLSENSOR"/>
</dbReference>
<evidence type="ECO:0000256" key="3">
    <source>
        <dbReference type="ARBA" id="ARBA00022553"/>
    </source>
</evidence>
<keyword evidence="4" id="KW-0808">Transferase</keyword>
<dbReference type="SUPFAM" id="SSF52172">
    <property type="entry name" value="CheY-like"/>
    <property type="match status" value="1"/>
</dbReference>
<feature type="transmembrane region" description="Helical" evidence="8">
    <location>
        <begin position="6"/>
        <end position="27"/>
    </location>
</feature>
<evidence type="ECO:0000256" key="1">
    <source>
        <dbReference type="ARBA" id="ARBA00000085"/>
    </source>
</evidence>
<dbReference type="Pfam" id="PF00072">
    <property type="entry name" value="Response_reg"/>
    <property type="match status" value="1"/>
</dbReference>
<dbReference type="PROSITE" id="PS50110">
    <property type="entry name" value="RESPONSE_REGULATORY"/>
    <property type="match status" value="1"/>
</dbReference>
<dbReference type="SMART" id="SM00388">
    <property type="entry name" value="HisKA"/>
    <property type="match status" value="1"/>
</dbReference>
<comment type="catalytic activity">
    <reaction evidence="1">
        <text>ATP + protein L-histidine = ADP + protein N-phospho-L-histidine.</text>
        <dbReference type="EC" id="2.7.13.3"/>
    </reaction>
</comment>
<keyword evidence="3 7" id="KW-0597">Phosphoprotein</keyword>
<dbReference type="InterPro" id="IPR036097">
    <property type="entry name" value="HisK_dim/P_sf"/>
</dbReference>
<dbReference type="Gene3D" id="1.10.287.130">
    <property type="match status" value="1"/>
</dbReference>
<dbReference type="CDD" id="cd17546">
    <property type="entry name" value="REC_hyHK_CKI1_RcsC-like"/>
    <property type="match status" value="1"/>
</dbReference>
<dbReference type="PROSITE" id="PS50109">
    <property type="entry name" value="HIS_KIN"/>
    <property type="match status" value="1"/>
</dbReference>
<evidence type="ECO:0000313" key="11">
    <source>
        <dbReference type="EMBL" id="SFQ27314.1"/>
    </source>
</evidence>
<dbReference type="Gene3D" id="3.40.50.2300">
    <property type="match status" value="1"/>
</dbReference>
<dbReference type="EC" id="2.7.13.3" evidence="2"/>
<evidence type="ECO:0000256" key="8">
    <source>
        <dbReference type="SAM" id="Phobius"/>
    </source>
</evidence>
<dbReference type="InterPro" id="IPR036890">
    <property type="entry name" value="HATPase_C_sf"/>
</dbReference>
<dbReference type="SUPFAM" id="SSF55874">
    <property type="entry name" value="ATPase domain of HSP90 chaperone/DNA topoisomerase II/histidine kinase"/>
    <property type="match status" value="1"/>
</dbReference>
<dbReference type="GeneID" id="35869787"/>
<evidence type="ECO:0000256" key="5">
    <source>
        <dbReference type="ARBA" id="ARBA00022777"/>
    </source>
</evidence>
<dbReference type="Pfam" id="PF00512">
    <property type="entry name" value="HisKA"/>
    <property type="match status" value="1"/>
</dbReference>
<keyword evidence="6" id="KW-0902">Two-component regulatory system</keyword>
<dbReference type="PANTHER" id="PTHR43047">
    <property type="entry name" value="TWO-COMPONENT HISTIDINE PROTEIN KINASE"/>
    <property type="match status" value="1"/>
</dbReference>
<organism evidence="11 12">
    <name type="scientific">Enterovibrio norvegicus DSM 15893</name>
    <dbReference type="NCBI Taxonomy" id="1121869"/>
    <lineage>
        <taxon>Bacteria</taxon>
        <taxon>Pseudomonadati</taxon>
        <taxon>Pseudomonadota</taxon>
        <taxon>Gammaproteobacteria</taxon>
        <taxon>Vibrionales</taxon>
        <taxon>Vibrionaceae</taxon>
        <taxon>Enterovibrio</taxon>
    </lineage>
</organism>
<dbReference type="RefSeq" id="WP_074928758.1">
    <property type="nucleotide sequence ID" value="NZ_FOWR01000057.1"/>
</dbReference>
<dbReference type="CDD" id="cd16922">
    <property type="entry name" value="HATPase_EvgS-ArcB-TorS-like"/>
    <property type="match status" value="1"/>
</dbReference>
<dbReference type="SMART" id="SM00387">
    <property type="entry name" value="HATPase_c"/>
    <property type="match status" value="1"/>
</dbReference>
<dbReference type="InterPro" id="IPR004358">
    <property type="entry name" value="Sig_transdc_His_kin-like_C"/>
</dbReference>
<evidence type="ECO:0000313" key="12">
    <source>
        <dbReference type="Proteomes" id="UP000182692"/>
    </source>
</evidence>
<dbReference type="InterPro" id="IPR003594">
    <property type="entry name" value="HATPase_dom"/>
</dbReference>
<feature type="domain" description="Response regulatory" evidence="10">
    <location>
        <begin position="483"/>
        <end position="600"/>
    </location>
</feature>
<evidence type="ECO:0000259" key="10">
    <source>
        <dbReference type="PROSITE" id="PS50110"/>
    </source>
</evidence>
<dbReference type="STRING" id="1121869.SAMN03084138_04563"/>
<keyword evidence="5 11" id="KW-0418">Kinase</keyword>
<dbReference type="EMBL" id="FOWR01000057">
    <property type="protein sequence ID" value="SFQ27314.1"/>
    <property type="molecule type" value="Genomic_DNA"/>
</dbReference>
<dbReference type="CDD" id="cd00082">
    <property type="entry name" value="HisKA"/>
    <property type="match status" value="1"/>
</dbReference>
<evidence type="ECO:0000256" key="4">
    <source>
        <dbReference type="ARBA" id="ARBA00022679"/>
    </source>
</evidence>
<dbReference type="InterPro" id="IPR003661">
    <property type="entry name" value="HisK_dim/P_dom"/>
</dbReference>
<evidence type="ECO:0000256" key="2">
    <source>
        <dbReference type="ARBA" id="ARBA00012438"/>
    </source>
</evidence>
<gene>
    <name evidence="11" type="ORF">SAMN03084138_04563</name>
</gene>
<feature type="domain" description="Histidine kinase" evidence="9">
    <location>
        <begin position="243"/>
        <end position="460"/>
    </location>
</feature>
<accession>A0A1I5X5U0</accession>
<dbReference type="InterPro" id="IPR005467">
    <property type="entry name" value="His_kinase_dom"/>
</dbReference>
<dbReference type="Proteomes" id="UP000182692">
    <property type="component" value="Unassembled WGS sequence"/>
</dbReference>
<feature type="transmembrane region" description="Helical" evidence="8">
    <location>
        <begin position="151"/>
        <end position="171"/>
    </location>
</feature>
<feature type="modified residue" description="4-aspartylphosphate" evidence="7">
    <location>
        <position position="532"/>
    </location>
</feature>
<evidence type="ECO:0000259" key="9">
    <source>
        <dbReference type="PROSITE" id="PS50109"/>
    </source>
</evidence>
<dbReference type="SMART" id="SM00448">
    <property type="entry name" value="REC"/>
    <property type="match status" value="1"/>
</dbReference>
<dbReference type="InterPro" id="IPR001789">
    <property type="entry name" value="Sig_transdc_resp-reg_receiver"/>
</dbReference>
<dbReference type="Pfam" id="PF02518">
    <property type="entry name" value="HATPase_c"/>
    <property type="match status" value="1"/>
</dbReference>
<dbReference type="OrthoDB" id="9810730at2"/>
<protein>
    <recommendedName>
        <fullName evidence="2">histidine kinase</fullName>
        <ecNumber evidence="2">2.7.13.3</ecNumber>
    </recommendedName>
</protein>
<keyword evidence="8" id="KW-0472">Membrane</keyword>
<dbReference type="AlphaFoldDB" id="A0A1I5X5U0"/>
<evidence type="ECO:0000256" key="7">
    <source>
        <dbReference type="PROSITE-ProRule" id="PRU00169"/>
    </source>
</evidence>
<keyword evidence="8" id="KW-0812">Transmembrane</keyword>
<dbReference type="PANTHER" id="PTHR43047:SF64">
    <property type="entry name" value="HISTIDINE KINASE CONTAINING CHEY-HOMOLOGOUS RECEIVER DOMAIN AND PAS DOMAIN-RELATED"/>
    <property type="match status" value="1"/>
</dbReference>
<dbReference type="SUPFAM" id="SSF47384">
    <property type="entry name" value="Homodimeric domain of signal transducing histidine kinase"/>
    <property type="match status" value="1"/>
</dbReference>